<name>C0EP74_NEIFL</name>
<protein>
    <submittedName>
        <fullName evidence="1">Uncharacterized protein</fullName>
    </submittedName>
</protein>
<comment type="caution">
    <text evidence="1">The sequence shown here is derived from an EMBL/GenBank/DDBJ whole genome shotgun (WGS) entry which is preliminary data.</text>
</comment>
<dbReference type="AlphaFoldDB" id="C0EP74"/>
<accession>C0EP74</accession>
<evidence type="ECO:0000313" key="2">
    <source>
        <dbReference type="Proteomes" id="UP000004457"/>
    </source>
</evidence>
<evidence type="ECO:0000313" key="1">
    <source>
        <dbReference type="EMBL" id="EEG33198.1"/>
    </source>
</evidence>
<sequence length="46" mass="5051">MIGGFGYIGEKNRPVGGFFFVFVPYISALKDGVLRHSADKSVVQVF</sequence>
<reference evidence="1 2" key="1">
    <citation type="submission" date="2009-01" db="EMBL/GenBank/DDBJ databases">
        <authorList>
            <person name="Fulton L."/>
            <person name="Clifton S."/>
            <person name="Chinwalla A.T."/>
            <person name="Mitreva M."/>
            <person name="Sodergren E."/>
            <person name="Weinstock G."/>
            <person name="Clifton S."/>
            <person name="Dooling D.J."/>
            <person name="Fulton B."/>
            <person name="Minx P."/>
            <person name="Pepin K.H."/>
            <person name="Johnson M."/>
            <person name="Bhonagiri V."/>
            <person name="Nash W.E."/>
            <person name="Mardis E.R."/>
            <person name="Wilson R.K."/>
        </authorList>
    </citation>
    <scope>NUCLEOTIDE SEQUENCE [LARGE SCALE GENOMIC DNA]</scope>
    <source>
        <strain evidence="1 2">NRL30031/H210</strain>
    </source>
</reference>
<dbReference type="Proteomes" id="UP000004457">
    <property type="component" value="Unassembled WGS sequence"/>
</dbReference>
<dbReference type="EMBL" id="ACEN01000080">
    <property type="protein sequence ID" value="EEG33198.1"/>
    <property type="molecule type" value="Genomic_DNA"/>
</dbReference>
<proteinExistence type="predicted"/>
<keyword evidence="2" id="KW-1185">Reference proteome</keyword>
<gene>
    <name evidence="1" type="ORF">NEIFLAOT_01764</name>
</gene>
<organism evidence="1 2">
    <name type="scientific">Neisseria flavescens NRL30031/H210</name>
    <dbReference type="NCBI Taxonomy" id="546264"/>
    <lineage>
        <taxon>Bacteria</taxon>
        <taxon>Pseudomonadati</taxon>
        <taxon>Pseudomonadota</taxon>
        <taxon>Betaproteobacteria</taxon>
        <taxon>Neisseriales</taxon>
        <taxon>Neisseriaceae</taxon>
        <taxon>Neisseria</taxon>
    </lineage>
</organism>